<dbReference type="Gene3D" id="3.30.1180.10">
    <property type="match status" value="1"/>
</dbReference>
<proteinExistence type="predicted"/>
<dbReference type="NCBIfam" id="TIGR00762">
    <property type="entry name" value="DegV"/>
    <property type="match status" value="1"/>
</dbReference>
<dbReference type="PANTHER" id="PTHR33434">
    <property type="entry name" value="DEGV DOMAIN-CONTAINING PROTEIN DR_1986-RELATED"/>
    <property type="match status" value="1"/>
</dbReference>
<evidence type="ECO:0000256" key="2">
    <source>
        <dbReference type="ARBA" id="ARBA00023121"/>
    </source>
</evidence>
<accession>A0ABV2JMK8</accession>
<dbReference type="Gene3D" id="3.40.50.10440">
    <property type="entry name" value="Dihydroxyacetone kinase, domain 1"/>
    <property type="match status" value="1"/>
</dbReference>
<protein>
    <submittedName>
        <fullName evidence="3">DegV family protein with EDD domain</fullName>
    </submittedName>
</protein>
<gene>
    <name evidence="3" type="ORF">ABID27_001807</name>
</gene>
<sequence length="286" mass="30948">MTFKIMTDSTADLPEQWVKDHDITVLGLTLQLDGVTYETVGDQKMTGQALLKKIEAGGMPTTSQVNVGRFEMAFRQAVAAGQDVLYIAFSSGLSGTYQSATIARDMVLDEHPQARIEVFDSKSATMGEGYLVMKAVEAREAGEDLSSTLEKIAELAPRIQTYLMVDDLQHLVRGGRLSKVAAMVGGLINIKPMISIDAEGRLYAAGKIRGRKKAMKEMVKLTMENLDDSTVIVAYTKDDEGAEELKNILLAQEGIETVLVNHIGPVVSSHIGSGGLAIQSIGKTKR</sequence>
<dbReference type="InterPro" id="IPR043168">
    <property type="entry name" value="DegV_C"/>
</dbReference>
<evidence type="ECO:0000256" key="1">
    <source>
        <dbReference type="ARBA" id="ARBA00003238"/>
    </source>
</evidence>
<evidence type="ECO:0000313" key="3">
    <source>
        <dbReference type="EMBL" id="MET3645158.1"/>
    </source>
</evidence>
<comment type="function">
    <text evidence="1">May bind long-chain fatty acids, such as palmitate, and may play a role in lipid transport or fatty acid metabolism.</text>
</comment>
<dbReference type="Proteomes" id="UP001549055">
    <property type="component" value="Unassembled WGS sequence"/>
</dbReference>
<keyword evidence="2" id="KW-0446">Lipid-binding</keyword>
<dbReference type="Gene3D" id="2.20.28.50">
    <property type="entry name" value="degv family protein"/>
    <property type="match status" value="1"/>
</dbReference>
<comment type="caution">
    <text evidence="3">The sequence shown here is derived from an EMBL/GenBank/DDBJ whole genome shotgun (WGS) entry which is preliminary data.</text>
</comment>
<dbReference type="PROSITE" id="PS51482">
    <property type="entry name" value="DEGV"/>
    <property type="match status" value="1"/>
</dbReference>
<reference evidence="3 4" key="1">
    <citation type="submission" date="2024-06" db="EMBL/GenBank/DDBJ databases">
        <title>Genomic Encyclopedia of Type Strains, Phase IV (KMG-IV): sequencing the most valuable type-strain genomes for metagenomic binning, comparative biology and taxonomic classification.</title>
        <authorList>
            <person name="Goeker M."/>
        </authorList>
    </citation>
    <scope>NUCLEOTIDE SEQUENCE [LARGE SCALE GENOMIC DNA]</scope>
    <source>
        <strain evidence="3 4">DSM 15349</strain>
    </source>
</reference>
<organism evidence="3 4">
    <name type="scientific">Streptococcus gallinaceus</name>
    <dbReference type="NCBI Taxonomy" id="165758"/>
    <lineage>
        <taxon>Bacteria</taxon>
        <taxon>Bacillati</taxon>
        <taxon>Bacillota</taxon>
        <taxon>Bacilli</taxon>
        <taxon>Lactobacillales</taxon>
        <taxon>Streptococcaceae</taxon>
        <taxon>Streptococcus</taxon>
    </lineage>
</organism>
<dbReference type="RefSeq" id="WP_354281656.1">
    <property type="nucleotide sequence ID" value="NZ_JBEPMK010000007.1"/>
</dbReference>
<evidence type="ECO:0000313" key="4">
    <source>
        <dbReference type="Proteomes" id="UP001549055"/>
    </source>
</evidence>
<dbReference type="PANTHER" id="PTHR33434:SF3">
    <property type="entry name" value="DEGV DOMAIN-CONTAINING PROTEIN YITS"/>
    <property type="match status" value="1"/>
</dbReference>
<dbReference type="InterPro" id="IPR050270">
    <property type="entry name" value="DegV_domain_contain"/>
</dbReference>
<name>A0ABV2JMK8_9STRE</name>
<dbReference type="Pfam" id="PF02645">
    <property type="entry name" value="DegV"/>
    <property type="match status" value="1"/>
</dbReference>
<dbReference type="InterPro" id="IPR003797">
    <property type="entry name" value="DegV"/>
</dbReference>
<keyword evidence="4" id="KW-1185">Reference proteome</keyword>
<dbReference type="SUPFAM" id="SSF82549">
    <property type="entry name" value="DAK1/DegV-like"/>
    <property type="match status" value="1"/>
</dbReference>
<dbReference type="EMBL" id="JBEPMK010000007">
    <property type="protein sequence ID" value="MET3645158.1"/>
    <property type="molecule type" value="Genomic_DNA"/>
</dbReference>